<feature type="domain" description="TRPM tetramerisation" evidence="21">
    <location>
        <begin position="1201"/>
        <end position="1256"/>
    </location>
</feature>
<dbReference type="GO" id="GO:0005262">
    <property type="term" value="F:calcium channel activity"/>
    <property type="evidence" value="ECO:0007669"/>
    <property type="project" value="UniProtKB-ARBA"/>
</dbReference>
<dbReference type="PANTHER" id="PTHR13800">
    <property type="entry name" value="TRANSIENT RECEPTOR POTENTIAL CATION CHANNEL, SUBFAMILY M, MEMBER 6"/>
    <property type="match status" value="1"/>
</dbReference>
<evidence type="ECO:0000256" key="19">
    <source>
        <dbReference type="SAM" id="Phobius"/>
    </source>
</evidence>
<evidence type="ECO:0000256" key="14">
    <source>
        <dbReference type="ARBA" id="ARBA00060893"/>
    </source>
</evidence>
<evidence type="ECO:0000256" key="11">
    <source>
        <dbReference type="ARBA" id="ARBA00034634"/>
    </source>
</evidence>
<keyword evidence="8 19" id="KW-0472">Membrane</keyword>
<feature type="transmembrane region" description="Helical" evidence="19">
    <location>
        <begin position="956"/>
        <end position="974"/>
    </location>
</feature>
<protein>
    <recommendedName>
        <fullName evidence="16">Transient receptor potential cation channel subfamily M member 3</fullName>
    </recommendedName>
</protein>
<dbReference type="Pfam" id="PF16519">
    <property type="entry name" value="TRPM_tetra"/>
    <property type="match status" value="1"/>
</dbReference>
<feature type="transmembrane region" description="Helical" evidence="19">
    <location>
        <begin position="926"/>
        <end position="944"/>
    </location>
</feature>
<evidence type="ECO:0000256" key="18">
    <source>
        <dbReference type="SAM" id="MobiDB-lite"/>
    </source>
</evidence>
<evidence type="ECO:0000256" key="5">
    <source>
        <dbReference type="ARBA" id="ARBA00022860"/>
    </source>
</evidence>
<dbReference type="Pfam" id="PF18139">
    <property type="entry name" value="LSDAT_euk"/>
    <property type="match status" value="1"/>
</dbReference>
<dbReference type="GO" id="GO:0051262">
    <property type="term" value="P:protein tetramerization"/>
    <property type="evidence" value="ECO:0007669"/>
    <property type="project" value="InterPro"/>
</dbReference>
<feature type="domain" description="TRPM-like" evidence="23">
    <location>
        <begin position="598"/>
        <end position="736"/>
    </location>
</feature>
<evidence type="ECO:0000259" key="23">
    <source>
        <dbReference type="Pfam" id="PF25508"/>
    </source>
</evidence>
<feature type="compositionally biased region" description="Polar residues" evidence="18">
    <location>
        <begin position="1596"/>
        <end position="1614"/>
    </location>
</feature>
<comment type="catalytic activity">
    <reaction evidence="10">
        <text>Mg(2+)(in) = Mg(2+)(out)</text>
        <dbReference type="Rhea" id="RHEA:29827"/>
        <dbReference type="ChEBI" id="CHEBI:18420"/>
    </reaction>
</comment>
<evidence type="ECO:0000256" key="7">
    <source>
        <dbReference type="ARBA" id="ARBA00023065"/>
    </source>
</evidence>
<comment type="subunit">
    <text evidence="15">Homotetramer. Interacts with TRPM1; the interaction results in the formation of a heteromultimeric cation channel complex that are functionally different from the homomeric channels.</text>
</comment>
<comment type="catalytic activity">
    <reaction evidence="11">
        <text>Zn(2+)(in) = Zn(2+)(out)</text>
        <dbReference type="Rhea" id="RHEA:29351"/>
        <dbReference type="ChEBI" id="CHEBI:29105"/>
    </reaction>
</comment>
<evidence type="ECO:0000256" key="16">
    <source>
        <dbReference type="ARBA" id="ARBA00070989"/>
    </source>
</evidence>
<evidence type="ECO:0000313" key="25">
    <source>
        <dbReference type="Proteomes" id="UP000233140"/>
    </source>
</evidence>
<feature type="transmembrane region" description="Helical" evidence="19">
    <location>
        <begin position="859"/>
        <end position="878"/>
    </location>
</feature>
<comment type="catalytic activity">
    <reaction evidence="13">
        <text>Ca(2+)(in) = Ca(2+)(out)</text>
        <dbReference type="Rhea" id="RHEA:29671"/>
        <dbReference type="ChEBI" id="CHEBI:29108"/>
    </reaction>
</comment>
<keyword evidence="7" id="KW-0406">Ion transport</keyword>
<keyword evidence="2" id="KW-0813">Transport</keyword>
<reference evidence="24" key="2">
    <citation type="submission" date="2025-09" db="UniProtKB">
        <authorList>
            <consortium name="Ensembl"/>
        </authorList>
    </citation>
    <scope>IDENTIFICATION</scope>
</reference>
<dbReference type="InterPro" id="IPR032415">
    <property type="entry name" value="TRPM_tetra"/>
</dbReference>
<keyword evidence="4 19" id="KW-0812">Transmembrane</keyword>
<dbReference type="Ensembl" id="ENSMLET00000057028.1">
    <property type="protein sequence ID" value="ENSMLEP00000033447.1"/>
    <property type="gene ID" value="ENSMLEG00000039244.1"/>
</dbReference>
<evidence type="ECO:0000256" key="6">
    <source>
        <dbReference type="ARBA" id="ARBA00022989"/>
    </source>
</evidence>
<comment type="catalytic activity">
    <reaction evidence="12">
        <text>Mn(2+)(in) = Mn(2+)(out)</text>
        <dbReference type="Rhea" id="RHEA:28699"/>
        <dbReference type="ChEBI" id="CHEBI:29035"/>
    </reaction>
</comment>
<dbReference type="FunFam" id="1.20.5.1010:FF:000001">
    <property type="entry name" value="Transient receptor potential cation channel subfamily M member 3"/>
    <property type="match status" value="1"/>
</dbReference>
<dbReference type="InterPro" id="IPR050927">
    <property type="entry name" value="TRPM"/>
</dbReference>
<feature type="coiled-coil region" evidence="17">
    <location>
        <begin position="1204"/>
        <end position="1262"/>
    </location>
</feature>
<evidence type="ECO:0000256" key="9">
    <source>
        <dbReference type="ARBA" id="ARBA00023303"/>
    </source>
</evidence>
<dbReference type="InterPro" id="IPR057366">
    <property type="entry name" value="TRPM-like"/>
</dbReference>
<dbReference type="Pfam" id="PF00520">
    <property type="entry name" value="Ion_trans"/>
    <property type="match status" value="1"/>
</dbReference>
<accession>A0A2K6A095</accession>
<keyword evidence="3" id="KW-1003">Cell membrane</keyword>
<feature type="transmembrane region" description="Helical" evidence="19">
    <location>
        <begin position="1073"/>
        <end position="1098"/>
    </location>
</feature>
<dbReference type="Gene3D" id="1.20.5.1010">
    <property type="entry name" value="TRPM, tetramerisation domain"/>
    <property type="match status" value="1"/>
</dbReference>
<dbReference type="GO" id="GO:0005886">
    <property type="term" value="C:plasma membrane"/>
    <property type="evidence" value="ECO:0007669"/>
    <property type="project" value="UniProtKB-SubCell"/>
</dbReference>
<sequence length="1693" mass="192948">QVHCLLETSLGGRAEQVTFFFQWAVIRELLRGLLLPAPRVSAQKSWIERAFYKRECVHIIPSTKDPHRCCCGRLIGQHVGLTPSISVLQNEKNESRLSRNDIQSEKWSISKHTQLSPTDAFGTIEFQGGGHSNKAMYVRVSFDTKPDLLLHLMTKEWQLELPKLLISVHGGLQNFELQPKLKQVFGKGLIKAAMTTGAWIFTGGVNTGVIRHVGDALKDHASKSRGKICTIGIAPWGIVENQEDLIGRDVVRPYQTMSNPMSKLTVLNSMHSHFILADNGTTGKYGAEVKLRRQLEKHISLQKINTRCLPFFSLDSRLFYSFWGSCQLDSVGIGQGVPVVALIVEGGPNVISIVLEYLRDTPPVPVVVCDGSGRASDILAFGHKYSEEGGLINESLRDQLLVTIQKTFTYTRTQAQHLFIILMECMKKKELITVFRMGSEGHQDIDLAILTALLKGANASAPDQLSLALAWNRVDIARSQIFIYGQQWPVGSLEQAMLDALVLDRVDFVKLLIENGVSMHRTFYFLFCSFGNLPPDYRISLIDIGLVIEYLMGGAYRCNYTRKRFRTLYHNLFGPKRPKALKLLGMEDDIPLRRGRKTTKKREEEVDIDLDDPEINHFPFPFHELMVWAVLMKRQKMALFFWQHGEEAMAKALVACKLCKAMAHEASENDMVDDISQELNHNSRDFGQLAVELLDQSYKQDEQLAMKLLTYELKNWSNATCLQLAVAAKHRDFIAHTCSQMLLTDMWMGRLRMRKNSGLKVILGILLPPSILSLEFKNKDDMPYMSQAQEIHLQEKEAEEPEKPTKEKDEEDMELTAMLGRNNGESSRKKDEEEVQSRHRLIPLGRKIYEFYNAPIVKFWFYTLAYIGYLMLFNYIVLVKMERWPSTQEWIVISYIFTLGIEKMREILMSEPGKLLQKVKVWLQEYWNVTDLIAILLFSVGMILRLQDQPFRSDGRVIYCVNIIYWYIRLLDIFGVNKYLGPYVMMIGKMMIDMMYFVIIMLVVLMSFGVARQAILFPNEEPSWKLAKNIFYMPYWMIYGEVFADQIDPPCGQNETREDGKIIQLPPCKTGAWIVPAIMACYLLVANILLVNLLIAVFNNTFFEVKSISNQVWKFQRYQLIMTFHERPVLPPPLIIFSHMTMIFQHLCCRWRKHESDPDERDYGLKLFITDDELKKVHDFEEQCIEEYFREKDDRFNSSNDERIRVTSERVENMSMRLEEVNEREHSMKASLQTVDIRLAQLEDLIGRMATALERLTGLERAESNKIRSRTSSDCTDAAYIVRQSSFNSQEGNTFKLQESIDPAGEETMSPTSPTLMPRMRSHSFYSVNMKDKGGIEKLESIFKERSLSLHRATSSHSVAKEPKAPAAPANTLAIVPDSRRPSSCIDIYVSAMDELHCDIDPLDNSMNILGLGEPSFPTPVPSTAPSSSAYATLAPTDKPPSRSIDFEDITSMDTRSFSSDYTHLPECQNPWDSDPPMYHTIERSKSSRYLATTPFLLEEAPIVKSHSFMFSPSRSYYANFGMPVKTAEYTSITDCIDTRCVNAPQAIADRAAFPGGLGDKVEDLSCCHPEREAELSHPSSDSEENEAKGRRATIAISSQEGDNSDRVLSNNITVPKIERANSYSAEEPSAPYAHTRKSFSISDKLDRQRNTASLRNPFQRSKSSKPEGRGDSLSMRRLSRTSAFQSFESKHN</sequence>
<feature type="region of interest" description="Disordered" evidence="18">
    <location>
        <begin position="1570"/>
        <end position="1693"/>
    </location>
</feature>
<feature type="domain" description="TRPM-like" evidence="23">
    <location>
        <begin position="480"/>
        <end position="520"/>
    </location>
</feature>
<keyword evidence="9" id="KW-0407">Ion channel</keyword>
<name>A0A2K6A095_MANLE</name>
<gene>
    <name evidence="24" type="primary">TRPM3</name>
</gene>
<comment type="subcellular location">
    <subcellularLocation>
        <location evidence="1">Cell membrane</location>
        <topology evidence="1">Multi-pass membrane protein</topology>
    </subcellularLocation>
</comment>
<evidence type="ECO:0000256" key="2">
    <source>
        <dbReference type="ARBA" id="ARBA00022448"/>
    </source>
</evidence>
<keyword evidence="17" id="KW-0175">Coiled coil</keyword>
<dbReference type="GeneTree" id="ENSGT00940000157366"/>
<evidence type="ECO:0000256" key="1">
    <source>
        <dbReference type="ARBA" id="ARBA00004651"/>
    </source>
</evidence>
<evidence type="ECO:0000256" key="17">
    <source>
        <dbReference type="SAM" id="Coils"/>
    </source>
</evidence>
<comment type="similarity">
    <text evidence="14">Belongs to the transient receptor (TC 1.A.4) family. LTrpC subfamily. TRPM3 sub-subfamily.</text>
</comment>
<feature type="compositionally biased region" description="Low complexity" evidence="18">
    <location>
        <begin position="1424"/>
        <end position="1437"/>
    </location>
</feature>
<evidence type="ECO:0000256" key="4">
    <source>
        <dbReference type="ARBA" id="ARBA00022692"/>
    </source>
</evidence>
<evidence type="ECO:0000256" key="8">
    <source>
        <dbReference type="ARBA" id="ARBA00023136"/>
    </source>
</evidence>
<dbReference type="Proteomes" id="UP000233140">
    <property type="component" value="Unassembled WGS sequence"/>
</dbReference>
<keyword evidence="6 19" id="KW-1133">Transmembrane helix</keyword>
<evidence type="ECO:0000259" key="22">
    <source>
        <dbReference type="Pfam" id="PF18139"/>
    </source>
</evidence>
<evidence type="ECO:0000259" key="21">
    <source>
        <dbReference type="Pfam" id="PF16519"/>
    </source>
</evidence>
<feature type="domain" description="Ion transport" evidence="20">
    <location>
        <begin position="866"/>
        <end position="1107"/>
    </location>
</feature>
<dbReference type="GO" id="GO:0005516">
    <property type="term" value="F:calmodulin binding"/>
    <property type="evidence" value="ECO:0007669"/>
    <property type="project" value="UniProtKB-KW"/>
</dbReference>
<evidence type="ECO:0000256" key="15">
    <source>
        <dbReference type="ARBA" id="ARBA00064991"/>
    </source>
</evidence>
<evidence type="ECO:0000256" key="13">
    <source>
        <dbReference type="ARBA" id="ARBA00036634"/>
    </source>
</evidence>
<dbReference type="PANTHER" id="PTHR13800:SF7">
    <property type="entry name" value="TRANSIENT RECEPTOR POTENTIAL CATION CHANNEL SUBFAMILY M MEMBER 3"/>
    <property type="match status" value="1"/>
</dbReference>
<dbReference type="InterPro" id="IPR005821">
    <property type="entry name" value="Ion_trans_dom"/>
</dbReference>
<evidence type="ECO:0000256" key="10">
    <source>
        <dbReference type="ARBA" id="ARBA00034269"/>
    </source>
</evidence>
<organism evidence="24 25">
    <name type="scientific">Mandrillus leucophaeus</name>
    <name type="common">Drill</name>
    <name type="synonym">Papio leucophaeus</name>
    <dbReference type="NCBI Taxonomy" id="9568"/>
    <lineage>
        <taxon>Eukaryota</taxon>
        <taxon>Metazoa</taxon>
        <taxon>Chordata</taxon>
        <taxon>Craniata</taxon>
        <taxon>Vertebrata</taxon>
        <taxon>Euteleostomi</taxon>
        <taxon>Mammalia</taxon>
        <taxon>Eutheria</taxon>
        <taxon>Euarchontoglires</taxon>
        <taxon>Primates</taxon>
        <taxon>Haplorrhini</taxon>
        <taxon>Catarrhini</taxon>
        <taxon>Cercopithecidae</taxon>
        <taxon>Cercopithecinae</taxon>
        <taxon>Mandrillus</taxon>
    </lineage>
</organism>
<keyword evidence="5" id="KW-0112">Calmodulin-binding</keyword>
<keyword evidence="25" id="KW-1185">Reference proteome</keyword>
<evidence type="ECO:0000256" key="12">
    <source>
        <dbReference type="ARBA" id="ARBA00036173"/>
    </source>
</evidence>
<feature type="compositionally biased region" description="Polar residues" evidence="18">
    <location>
        <begin position="1681"/>
        <end position="1693"/>
    </location>
</feature>
<proteinExistence type="inferred from homology"/>
<evidence type="ECO:0000313" key="24">
    <source>
        <dbReference type="Ensembl" id="ENSMLEP00000033447.1"/>
    </source>
</evidence>
<evidence type="ECO:0000256" key="3">
    <source>
        <dbReference type="ARBA" id="ARBA00022475"/>
    </source>
</evidence>
<reference evidence="24" key="1">
    <citation type="submission" date="2025-08" db="UniProtKB">
        <authorList>
            <consortium name="Ensembl"/>
        </authorList>
    </citation>
    <scope>IDENTIFICATION</scope>
</reference>
<feature type="region of interest" description="Disordered" evidence="18">
    <location>
        <begin position="1419"/>
        <end position="1442"/>
    </location>
</feature>
<feature type="compositionally biased region" description="Polar residues" evidence="18">
    <location>
        <begin position="1651"/>
        <end position="1662"/>
    </location>
</feature>
<feature type="domain" description="TRPM SLOG" evidence="22">
    <location>
        <begin position="135"/>
        <end position="425"/>
    </location>
</feature>
<dbReference type="InterPro" id="IPR037162">
    <property type="entry name" value="TRPM_tetra_sf"/>
</dbReference>
<dbReference type="InterPro" id="IPR041491">
    <property type="entry name" value="TRPM_SLOG"/>
</dbReference>
<feature type="transmembrane region" description="Helical" evidence="19">
    <location>
        <begin position="995"/>
        <end position="1015"/>
    </location>
</feature>
<dbReference type="Pfam" id="PF25508">
    <property type="entry name" value="TRPM2"/>
    <property type="match status" value="2"/>
</dbReference>
<evidence type="ECO:0000259" key="20">
    <source>
        <dbReference type="Pfam" id="PF00520"/>
    </source>
</evidence>